<dbReference type="InterPro" id="IPR051147">
    <property type="entry name" value="CFAP_domain-containing"/>
</dbReference>
<evidence type="ECO:0000259" key="3">
    <source>
        <dbReference type="Pfam" id="PF13863"/>
    </source>
</evidence>
<evidence type="ECO:0000313" key="4">
    <source>
        <dbReference type="Proteomes" id="UP000694844"/>
    </source>
</evidence>
<keyword evidence="4" id="KW-1185">Reference proteome</keyword>
<gene>
    <name evidence="5" type="primary">LOC111133358</name>
</gene>
<sequence length="332" mass="39658">MSVYDWDPMKYRGVQRSAFKMTVNLEEYFRTTFEDKLLVKMPEREDDHLTPATRLLEKRREMQEVEQALAAQKEEFQMKMESLQQRREELERKECQLKESLLKFDHFLKENDSKKARALKKAEEERESKKQKDKEIEKLKQERAELVKSKEKLQAKLEKYKIYHKYMEKALEAGEEFHEMRDIIARHDTLVATHEDLLERETKNQEIIEKQRQNLLKYIEEKDNEILSFNNELSGLQTRLDTAQSEAVKWENEWTRIKNTSAEKTLELGRIKMAAHNLYQLVKRHQKQSADEEETSEQLNQIKMFVQDLTTITNEIKRMDVQGTSIVPPSSS</sequence>
<evidence type="ECO:0000256" key="2">
    <source>
        <dbReference type="SAM" id="Coils"/>
    </source>
</evidence>
<feature type="domain" description="DUF4200" evidence="3">
    <location>
        <begin position="55"/>
        <end position="172"/>
    </location>
</feature>
<keyword evidence="1 2" id="KW-0175">Coiled coil</keyword>
<evidence type="ECO:0000313" key="5">
    <source>
        <dbReference type="RefSeq" id="XP_022337399.1"/>
    </source>
</evidence>
<accession>A0A8B8ECJ4</accession>
<dbReference type="GO" id="GO:0005856">
    <property type="term" value="C:cytoskeleton"/>
    <property type="evidence" value="ECO:0007669"/>
    <property type="project" value="UniProtKB-ARBA"/>
</dbReference>
<dbReference type="InterPro" id="IPR025252">
    <property type="entry name" value="DUF4200"/>
</dbReference>
<dbReference type="PANTHER" id="PTHR21683">
    <property type="entry name" value="COILED-COIL DOMAIN-CONTAINING PROTEIN 42 LIKE-2-LIKE-RELATED"/>
    <property type="match status" value="1"/>
</dbReference>
<dbReference type="OrthoDB" id="10264298at2759"/>
<evidence type="ECO:0000256" key="1">
    <source>
        <dbReference type="ARBA" id="ARBA00023054"/>
    </source>
</evidence>
<dbReference type="GeneID" id="111133358"/>
<dbReference type="Proteomes" id="UP000694844">
    <property type="component" value="Chromosome 5"/>
</dbReference>
<organism evidence="4 5">
    <name type="scientific">Crassostrea virginica</name>
    <name type="common">Eastern oyster</name>
    <dbReference type="NCBI Taxonomy" id="6565"/>
    <lineage>
        <taxon>Eukaryota</taxon>
        <taxon>Metazoa</taxon>
        <taxon>Spiralia</taxon>
        <taxon>Lophotrochozoa</taxon>
        <taxon>Mollusca</taxon>
        <taxon>Bivalvia</taxon>
        <taxon>Autobranchia</taxon>
        <taxon>Pteriomorphia</taxon>
        <taxon>Ostreida</taxon>
        <taxon>Ostreoidea</taxon>
        <taxon>Ostreidae</taxon>
        <taxon>Crassostrea</taxon>
    </lineage>
</organism>
<protein>
    <submittedName>
        <fullName evidence="5">Coiled-coil domain-containing protein 42 homolog isoform X2</fullName>
    </submittedName>
</protein>
<feature type="coiled-coil region" evidence="2">
    <location>
        <begin position="219"/>
        <end position="253"/>
    </location>
</feature>
<name>A0A8B8ECJ4_CRAVI</name>
<dbReference type="AlphaFoldDB" id="A0A8B8ECJ4"/>
<reference evidence="5" key="1">
    <citation type="submission" date="2025-08" db="UniProtKB">
        <authorList>
            <consortium name="RefSeq"/>
        </authorList>
    </citation>
    <scope>IDENTIFICATION</scope>
    <source>
        <tissue evidence="5">Whole sample</tissue>
    </source>
</reference>
<dbReference type="PANTHER" id="PTHR21683:SF2">
    <property type="entry name" value="COILED-COIL DOMAIN-CONTAINING PROTEIN 42 LIKE-2-LIKE"/>
    <property type="match status" value="1"/>
</dbReference>
<dbReference type="RefSeq" id="XP_022337399.1">
    <property type="nucleotide sequence ID" value="XM_022481691.1"/>
</dbReference>
<dbReference type="Pfam" id="PF13863">
    <property type="entry name" value="DUF4200"/>
    <property type="match status" value="1"/>
</dbReference>
<proteinExistence type="predicted"/>
<feature type="coiled-coil region" evidence="2">
    <location>
        <begin position="55"/>
        <end position="159"/>
    </location>
</feature>